<evidence type="ECO:0000313" key="10">
    <source>
        <dbReference type="EMBL" id="TMW62126.1"/>
    </source>
</evidence>
<keyword evidence="4" id="KW-1003">Cell membrane</keyword>
<reference evidence="10" key="1">
    <citation type="submission" date="2019-03" db="EMBL/GenBank/DDBJ databases">
        <title>Long read genome sequence of the mycoparasitic Pythium oligandrum ATCC 38472 isolated from sugarbeet rhizosphere.</title>
        <authorList>
            <person name="Gaulin E."/>
        </authorList>
    </citation>
    <scope>NUCLEOTIDE SEQUENCE</scope>
    <source>
        <strain evidence="10">ATCC 38472_TT</strain>
    </source>
</reference>
<keyword evidence="3" id="KW-0813">Transport</keyword>
<protein>
    <recommendedName>
        <fullName evidence="9">ABC transporter domain-containing protein</fullName>
    </recommendedName>
</protein>
<evidence type="ECO:0000256" key="5">
    <source>
        <dbReference type="ARBA" id="ARBA00022741"/>
    </source>
</evidence>
<dbReference type="InterPro" id="IPR050086">
    <property type="entry name" value="MetN_ABC_transporter-like"/>
</dbReference>
<dbReference type="GO" id="GO:0005524">
    <property type="term" value="F:ATP binding"/>
    <property type="evidence" value="ECO:0007669"/>
    <property type="project" value="UniProtKB-KW"/>
</dbReference>
<dbReference type="Gene3D" id="3.40.50.300">
    <property type="entry name" value="P-loop containing nucleotide triphosphate hydrolases"/>
    <property type="match status" value="2"/>
</dbReference>
<dbReference type="InterPro" id="IPR027417">
    <property type="entry name" value="P-loop_NTPase"/>
</dbReference>
<accession>A0A8K1CFY7</accession>
<keyword evidence="6" id="KW-0067">ATP-binding</keyword>
<evidence type="ECO:0000256" key="2">
    <source>
        <dbReference type="ARBA" id="ARBA00005417"/>
    </source>
</evidence>
<dbReference type="EMBL" id="SPLM01000074">
    <property type="protein sequence ID" value="TMW62126.1"/>
    <property type="molecule type" value="Genomic_DNA"/>
</dbReference>
<dbReference type="PROSITE" id="PS50893">
    <property type="entry name" value="ABC_TRANSPORTER_2"/>
    <property type="match status" value="1"/>
</dbReference>
<evidence type="ECO:0000256" key="4">
    <source>
        <dbReference type="ARBA" id="ARBA00022475"/>
    </source>
</evidence>
<comment type="caution">
    <text evidence="10">The sequence shown here is derived from an EMBL/GenBank/DDBJ whole genome shotgun (WGS) entry which is preliminary data.</text>
</comment>
<keyword evidence="7" id="KW-0472">Membrane</keyword>
<dbReference type="PANTHER" id="PTHR43166">
    <property type="entry name" value="AMINO ACID IMPORT ATP-BINDING PROTEIN"/>
    <property type="match status" value="1"/>
</dbReference>
<dbReference type="Proteomes" id="UP000794436">
    <property type="component" value="Unassembled WGS sequence"/>
</dbReference>
<dbReference type="GO" id="GO:0016887">
    <property type="term" value="F:ATP hydrolysis activity"/>
    <property type="evidence" value="ECO:0007669"/>
    <property type="project" value="InterPro"/>
</dbReference>
<proteinExistence type="inferred from homology"/>
<evidence type="ECO:0000256" key="1">
    <source>
        <dbReference type="ARBA" id="ARBA00004202"/>
    </source>
</evidence>
<dbReference type="OrthoDB" id="10255969at2759"/>
<dbReference type="AlphaFoldDB" id="A0A8K1CFY7"/>
<sequence>MATMTRRFGVTPRVLRASRRASTQSIRFSVASRFHSSSAHPRRPHIRDDPSDSVESTEGPKTPLLTVPPAYTLHDNEIHCFLGVNGSGKSKLLQRIQDVAAAMPRSSQSPRVGTLSFEAHRAFVGEHGDRVVAEVLGGVGSPTARDLIVRLGLYPVWESKVRHLSTGEVRKVMLAVALLKVPRSTVLIMDQPFDGLDVAARKQLEWMLGQLTRGFTRLLVDFGGRNEAFAYKTQVLLVANRLEQVFPEILTHVVLKRKDNESLESEKKEDAVEIVQWEDPEKPESMLARLRAFFENEATQHGTELAEEDVKTLVRRLYSSKAEPSSDGASTRQIAIELHEVSIAYGRRLLLEDVVFKRHRHEHWALLGPNGSGKSSLMRVLTQSDGHGQVGGTVRVHGERIAVVSTDQHLEMLSRPEWKDRTALDWLQLNAQDSERVEVVTELLGISSNLLPRRFNELSQGEQKLIQIASALVGRPDVLILDEITHGLDMWNRARVLQVINAVGVEASTQTHLILITHHEDEIVECFQSVFEIQDQSLVERER</sequence>
<dbReference type="PANTHER" id="PTHR43166:SF9">
    <property type="entry name" value="GLUTAMATE_ASPARTATE IMPORT ATP-BINDING PROTEIN GLTL"/>
    <property type="match status" value="1"/>
</dbReference>
<organism evidence="10 11">
    <name type="scientific">Pythium oligandrum</name>
    <name type="common">Mycoparasitic fungus</name>
    <dbReference type="NCBI Taxonomy" id="41045"/>
    <lineage>
        <taxon>Eukaryota</taxon>
        <taxon>Sar</taxon>
        <taxon>Stramenopiles</taxon>
        <taxon>Oomycota</taxon>
        <taxon>Peronosporomycetes</taxon>
        <taxon>Pythiales</taxon>
        <taxon>Pythiaceae</taxon>
        <taxon>Pythium</taxon>
    </lineage>
</organism>
<evidence type="ECO:0000313" key="11">
    <source>
        <dbReference type="Proteomes" id="UP000794436"/>
    </source>
</evidence>
<comment type="subcellular location">
    <subcellularLocation>
        <location evidence="1">Cell membrane</location>
        <topology evidence="1">Peripheral membrane protein</topology>
    </subcellularLocation>
</comment>
<keyword evidence="5" id="KW-0547">Nucleotide-binding</keyword>
<evidence type="ECO:0000256" key="7">
    <source>
        <dbReference type="ARBA" id="ARBA00023136"/>
    </source>
</evidence>
<comment type="similarity">
    <text evidence="2">Belongs to the ABC transporter superfamily.</text>
</comment>
<feature type="region of interest" description="Disordered" evidence="8">
    <location>
        <begin position="32"/>
        <end position="63"/>
    </location>
</feature>
<dbReference type="SUPFAM" id="SSF52540">
    <property type="entry name" value="P-loop containing nucleoside triphosphate hydrolases"/>
    <property type="match status" value="2"/>
</dbReference>
<evidence type="ECO:0000256" key="8">
    <source>
        <dbReference type="SAM" id="MobiDB-lite"/>
    </source>
</evidence>
<dbReference type="SMART" id="SM00382">
    <property type="entry name" value="AAA"/>
    <property type="match status" value="2"/>
</dbReference>
<dbReference type="CDD" id="cd00267">
    <property type="entry name" value="ABC_ATPase"/>
    <property type="match status" value="1"/>
</dbReference>
<dbReference type="PROSITE" id="PS00211">
    <property type="entry name" value="ABC_TRANSPORTER_1"/>
    <property type="match status" value="1"/>
</dbReference>
<name>A0A8K1CFY7_PYTOL</name>
<evidence type="ECO:0000259" key="9">
    <source>
        <dbReference type="PROSITE" id="PS50893"/>
    </source>
</evidence>
<feature type="domain" description="ABC transporter" evidence="9">
    <location>
        <begin position="336"/>
        <end position="543"/>
    </location>
</feature>
<evidence type="ECO:0000256" key="6">
    <source>
        <dbReference type="ARBA" id="ARBA00022840"/>
    </source>
</evidence>
<gene>
    <name evidence="10" type="ORF">Poli38472_009619</name>
</gene>
<dbReference type="Pfam" id="PF00005">
    <property type="entry name" value="ABC_tran"/>
    <property type="match status" value="2"/>
</dbReference>
<dbReference type="InterPro" id="IPR017871">
    <property type="entry name" value="ABC_transporter-like_CS"/>
</dbReference>
<dbReference type="GO" id="GO:0005886">
    <property type="term" value="C:plasma membrane"/>
    <property type="evidence" value="ECO:0007669"/>
    <property type="project" value="UniProtKB-SubCell"/>
</dbReference>
<dbReference type="InterPro" id="IPR003593">
    <property type="entry name" value="AAA+_ATPase"/>
</dbReference>
<evidence type="ECO:0000256" key="3">
    <source>
        <dbReference type="ARBA" id="ARBA00022448"/>
    </source>
</evidence>
<keyword evidence="11" id="KW-1185">Reference proteome</keyword>
<dbReference type="InterPro" id="IPR003439">
    <property type="entry name" value="ABC_transporter-like_ATP-bd"/>
</dbReference>